<dbReference type="Gene3D" id="3.20.20.70">
    <property type="entry name" value="Aldolase class I"/>
    <property type="match status" value="1"/>
</dbReference>
<comment type="caution">
    <text evidence="1">The sequence shown here is derived from an EMBL/GenBank/DDBJ whole genome shotgun (WGS) entry which is preliminary data.</text>
</comment>
<organism evidence="1">
    <name type="scientific">bioreactor metagenome</name>
    <dbReference type="NCBI Taxonomy" id="1076179"/>
    <lineage>
        <taxon>unclassified sequences</taxon>
        <taxon>metagenomes</taxon>
        <taxon>ecological metagenomes</taxon>
    </lineage>
</organism>
<dbReference type="InterPro" id="IPR013785">
    <property type="entry name" value="Aldolase_TIM"/>
</dbReference>
<gene>
    <name evidence="1" type="ORF">SDC9_200769</name>
</gene>
<name>A0A645IP40_9ZZZZ</name>
<sequence>MGCAGYSGVMANFHPELYAWLCKNYLEQPEKAEQVQDFVGFFSVAECQQYPVNAKYYLGLEGMDIGYASRARNSAEFTRNRQVEIDQMRALTLRFKEQMGI</sequence>
<protein>
    <recommendedName>
        <fullName evidence="2">Dihydrodipicolinate synthase</fullName>
    </recommendedName>
</protein>
<evidence type="ECO:0000313" key="1">
    <source>
        <dbReference type="EMBL" id="MPN53105.1"/>
    </source>
</evidence>
<proteinExistence type="predicted"/>
<accession>A0A645IP40</accession>
<dbReference type="AlphaFoldDB" id="A0A645IP40"/>
<dbReference type="SUPFAM" id="SSF51569">
    <property type="entry name" value="Aldolase"/>
    <property type="match status" value="1"/>
</dbReference>
<reference evidence="1" key="1">
    <citation type="submission" date="2019-08" db="EMBL/GenBank/DDBJ databases">
        <authorList>
            <person name="Kucharzyk K."/>
            <person name="Murdoch R.W."/>
            <person name="Higgins S."/>
            <person name="Loffler F."/>
        </authorList>
    </citation>
    <scope>NUCLEOTIDE SEQUENCE</scope>
</reference>
<dbReference type="EMBL" id="VSSQ01119900">
    <property type="protein sequence ID" value="MPN53105.1"/>
    <property type="molecule type" value="Genomic_DNA"/>
</dbReference>
<evidence type="ECO:0008006" key="2">
    <source>
        <dbReference type="Google" id="ProtNLM"/>
    </source>
</evidence>